<dbReference type="Proteomes" id="UP000077002">
    <property type="component" value="Unassembled WGS sequence"/>
</dbReference>
<dbReference type="GO" id="GO:0003677">
    <property type="term" value="F:DNA binding"/>
    <property type="evidence" value="ECO:0007669"/>
    <property type="project" value="InterPro"/>
</dbReference>
<keyword evidence="7" id="KW-1185">Reference proteome</keyword>
<dbReference type="OrthoDB" id="3989227at2759"/>
<feature type="compositionally biased region" description="Acidic residues" evidence="4">
    <location>
        <begin position="226"/>
        <end position="236"/>
    </location>
</feature>
<evidence type="ECO:0000256" key="1">
    <source>
        <dbReference type="ARBA" id="ARBA00004123"/>
    </source>
</evidence>
<keyword evidence="3" id="KW-0539">Nucleus</keyword>
<evidence type="ECO:0000256" key="2">
    <source>
        <dbReference type="ARBA" id="ARBA00022723"/>
    </source>
</evidence>
<dbReference type="PANTHER" id="PTHR31001">
    <property type="entry name" value="UNCHARACTERIZED TRANSCRIPTIONAL REGULATORY PROTEIN"/>
    <property type="match status" value="1"/>
</dbReference>
<dbReference type="SMART" id="SM00906">
    <property type="entry name" value="Fungal_trans"/>
    <property type="match status" value="1"/>
</dbReference>
<organism evidence="6 7">
    <name type="scientific">Fonsecaea monophora</name>
    <dbReference type="NCBI Taxonomy" id="254056"/>
    <lineage>
        <taxon>Eukaryota</taxon>
        <taxon>Fungi</taxon>
        <taxon>Dikarya</taxon>
        <taxon>Ascomycota</taxon>
        <taxon>Pezizomycotina</taxon>
        <taxon>Eurotiomycetes</taxon>
        <taxon>Chaetothyriomycetidae</taxon>
        <taxon>Chaetothyriales</taxon>
        <taxon>Herpotrichiellaceae</taxon>
        <taxon>Fonsecaea</taxon>
    </lineage>
</organism>
<evidence type="ECO:0000256" key="4">
    <source>
        <dbReference type="SAM" id="MobiDB-lite"/>
    </source>
</evidence>
<dbReference type="GO" id="GO:0006351">
    <property type="term" value="P:DNA-templated transcription"/>
    <property type="evidence" value="ECO:0007669"/>
    <property type="project" value="InterPro"/>
</dbReference>
<dbReference type="CDD" id="cd12148">
    <property type="entry name" value="fungal_TF_MHR"/>
    <property type="match status" value="1"/>
</dbReference>
<dbReference type="PANTHER" id="PTHR31001:SF50">
    <property type="entry name" value="ZN(II)2CYS6 TRANSCRIPTION FACTOR (EUROFUNG)"/>
    <property type="match status" value="1"/>
</dbReference>
<comment type="caution">
    <text evidence="6">The sequence shown here is derived from an EMBL/GenBank/DDBJ whole genome shotgun (WGS) entry which is preliminary data.</text>
</comment>
<keyword evidence="2" id="KW-0479">Metal-binding</keyword>
<name>A0A177FEN2_9EURO</name>
<feature type="compositionally biased region" description="Polar residues" evidence="4">
    <location>
        <begin position="175"/>
        <end position="186"/>
    </location>
</feature>
<evidence type="ECO:0000313" key="7">
    <source>
        <dbReference type="Proteomes" id="UP000077002"/>
    </source>
</evidence>
<evidence type="ECO:0000256" key="3">
    <source>
        <dbReference type="ARBA" id="ARBA00023242"/>
    </source>
</evidence>
<feature type="region of interest" description="Disordered" evidence="4">
    <location>
        <begin position="145"/>
        <end position="186"/>
    </location>
</feature>
<dbReference type="RefSeq" id="XP_022514667.1">
    <property type="nucleotide sequence ID" value="XM_022652973.1"/>
</dbReference>
<dbReference type="InterPro" id="IPR050613">
    <property type="entry name" value="Sec_Metabolite_Reg"/>
</dbReference>
<evidence type="ECO:0000313" key="6">
    <source>
        <dbReference type="EMBL" id="OAG42715.1"/>
    </source>
</evidence>
<dbReference type="InterPro" id="IPR007219">
    <property type="entry name" value="XnlR_reg_dom"/>
</dbReference>
<gene>
    <name evidence="6" type="ORF">AYO21_02998</name>
</gene>
<feature type="region of interest" description="Disordered" evidence="4">
    <location>
        <begin position="781"/>
        <end position="829"/>
    </location>
</feature>
<comment type="subcellular location">
    <subcellularLocation>
        <location evidence="1">Nucleus</location>
    </subcellularLocation>
</comment>
<feature type="compositionally biased region" description="Polar residues" evidence="4">
    <location>
        <begin position="146"/>
        <end position="166"/>
    </location>
</feature>
<dbReference type="GO" id="GO:0008270">
    <property type="term" value="F:zinc ion binding"/>
    <property type="evidence" value="ECO:0007669"/>
    <property type="project" value="InterPro"/>
</dbReference>
<dbReference type="EMBL" id="LVKK01000014">
    <property type="protein sequence ID" value="OAG42715.1"/>
    <property type="molecule type" value="Genomic_DNA"/>
</dbReference>
<proteinExistence type="predicted"/>
<dbReference type="Pfam" id="PF04082">
    <property type="entry name" value="Fungal_trans"/>
    <property type="match status" value="1"/>
</dbReference>
<feature type="domain" description="Xylanolytic transcriptional activator regulatory" evidence="5">
    <location>
        <begin position="397"/>
        <end position="471"/>
    </location>
</feature>
<dbReference type="GO" id="GO:0005634">
    <property type="term" value="C:nucleus"/>
    <property type="evidence" value="ECO:0007669"/>
    <property type="project" value="UniProtKB-SubCell"/>
</dbReference>
<accession>A0A177FEN2</accession>
<dbReference type="GeneID" id="34598170"/>
<sequence>MRLYAFLPFSLYTTTTTTTDVRSDLYEHPIPRDCSHVAGTISGRVLFSLGVDRRKDCEASCTRYRQDSADNIHINTQVTQLSSLPQSQDRPPRWARRLHQLTNKAPVLNAPATQDANPDLDKVMERVRNLELLVKELSFQLERTHASSTAGDSSQVTSPGISTQNRGFGHEGIQLPTTDANKNQKQSGRLVLQDASRGHYVSSAFWVRVDDELDDLEMDTRGSEAYDSDSSWDDASPEGVLSAQETERTPSERHAFLFRHNLAPPTPNLHELRPLPSQMLFILDTFSRNVNVFMQIVHIPILTKTISGPGGIRLTHLTPSLDALIFSISYATVASMEEDDVMTNFGAPKFELISKYRLGTEHCLAQAEFLTVPNLMLIQAFGLFLCLARRHDSPRYVWMMTGLVIRMAQYLGLQRDGLHFSHLSPFEIEMRRRIWWMLCRLDLRASEDQGTDLSIPSGSFDTKIPLNINNADIHPETKEMPAERYGVTDMSFPRMSAGAVHLMRQIVASIAGGGAANAERQSRLVSEIYQNFEQEYFQHTSEAGNIAYWVAVTVARMVMAKMTLIAFLPALFSTSSETTTADEVLRTKLLVSAIEVAEYNHALNAEPACRNWRWLYQSHTHWHAIVYLLLETSRRPWSSTVERAWIALHSEWLIPAQALTDENLRIWIPLRKLMNKARKHRDSELHRLRADPQAAVLLELEERKTPVPTSSGPFPAGSSVDAFRERWRQLVGIPAKVPGRRPFPGASHTSHVESGANENYKTPLPAGLMPLGTSEISDFNTSNQTTHLEPEPRTDGNFNTINDRVPESSTTTNVPGASTSDQTPDRPYNAFPTGAEDWTDGRTMGPGFHAWLWADADPSVDVFSNWDVDSLDANMDLGGEVNWYAWVESAKGMEREARPAAANTQWTEIPRDP</sequence>
<feature type="region of interest" description="Disordered" evidence="4">
    <location>
        <begin position="221"/>
        <end position="247"/>
    </location>
</feature>
<reference evidence="6 7" key="1">
    <citation type="submission" date="2016-03" db="EMBL/GenBank/DDBJ databases">
        <title>Draft genome sequence of the Fonsecaea monophora CBS 269.37.</title>
        <authorList>
            <person name="Bombassaro A."/>
            <person name="Vinicius W.A."/>
            <person name="De Hoog S."/>
            <person name="Sun J."/>
            <person name="Souza E.M."/>
            <person name="Raittz R.T."/>
            <person name="Costa F."/>
            <person name="Leao A.C."/>
            <person name="Tadra-Sfeir M.Z."/>
            <person name="Baura V."/>
            <person name="Balsanelli E."/>
            <person name="Pedrosa F.O."/>
            <person name="Moreno L.F."/>
            <person name="Steffens M.B."/>
            <person name="Xi L."/>
            <person name="Bocca A.L."/>
            <person name="Felipe M.S."/>
            <person name="Teixeira M."/>
            <person name="Telles Filho F.Q."/>
            <person name="Azevedo C.M."/>
            <person name="Gomes R."/>
            <person name="Vicente V.A."/>
        </authorList>
    </citation>
    <scope>NUCLEOTIDE SEQUENCE [LARGE SCALE GENOMIC DNA]</scope>
    <source>
        <strain evidence="6 7">CBS 269.37</strain>
    </source>
</reference>
<protein>
    <recommendedName>
        <fullName evidence="5">Xylanolytic transcriptional activator regulatory domain-containing protein</fullName>
    </recommendedName>
</protein>
<dbReference type="AlphaFoldDB" id="A0A177FEN2"/>
<evidence type="ECO:0000259" key="5">
    <source>
        <dbReference type="SMART" id="SM00906"/>
    </source>
</evidence>
<feature type="region of interest" description="Disordered" evidence="4">
    <location>
        <begin position="735"/>
        <end position="759"/>
    </location>
</feature>
<feature type="compositionally biased region" description="Polar residues" evidence="4">
    <location>
        <begin position="796"/>
        <end position="822"/>
    </location>
</feature>